<dbReference type="Proteomes" id="UP000664534">
    <property type="component" value="Unassembled WGS sequence"/>
</dbReference>
<dbReference type="AlphaFoldDB" id="A0A8H3J2U3"/>
<comment type="caution">
    <text evidence="2">The sequence shown here is derived from an EMBL/GenBank/DDBJ whole genome shotgun (WGS) entry which is preliminary data.</text>
</comment>
<sequence length="284" mass="31627">MTQPKRDEGVYESARAKKSKLSKSIRRNAQGGDVLDSEEDLGHSTSVKFLATAKEPAKGSHIAVSSLRSTVEEGKKRLATLLEKKALAVYIRCGSTDWMTPTNSISSTRRDYELKGALTKFIVDAHQDQTEMDEMGSEQPPTTTRTVSAVYQSAKSNITSSRELLGHYKRASQQVAFGQRAPMMMSGWEKDSQTLRRILHEQGEKIKHEIHQSLIGDPEFSREQVKGKISELDTDLWNQFAVGRAEEENVESLAGRKGETWAAVAKNAQRGVRHVVKNLPEDGE</sequence>
<keyword evidence="3" id="KW-1185">Reference proteome</keyword>
<organism evidence="2 3">
    <name type="scientific">Imshaugia aleurites</name>
    <dbReference type="NCBI Taxonomy" id="172621"/>
    <lineage>
        <taxon>Eukaryota</taxon>
        <taxon>Fungi</taxon>
        <taxon>Dikarya</taxon>
        <taxon>Ascomycota</taxon>
        <taxon>Pezizomycotina</taxon>
        <taxon>Lecanoromycetes</taxon>
        <taxon>OSLEUM clade</taxon>
        <taxon>Lecanoromycetidae</taxon>
        <taxon>Lecanorales</taxon>
        <taxon>Lecanorineae</taxon>
        <taxon>Parmeliaceae</taxon>
        <taxon>Imshaugia</taxon>
    </lineage>
</organism>
<evidence type="ECO:0000313" key="3">
    <source>
        <dbReference type="Proteomes" id="UP000664534"/>
    </source>
</evidence>
<name>A0A8H3J2U3_9LECA</name>
<evidence type="ECO:0000313" key="2">
    <source>
        <dbReference type="EMBL" id="CAF9939569.1"/>
    </source>
</evidence>
<protein>
    <submittedName>
        <fullName evidence="2">Uncharacterized protein</fullName>
    </submittedName>
</protein>
<accession>A0A8H3J2U3</accession>
<proteinExistence type="predicted"/>
<dbReference type="OrthoDB" id="5406935at2759"/>
<feature type="compositionally biased region" description="Basic residues" evidence="1">
    <location>
        <begin position="16"/>
        <end position="26"/>
    </location>
</feature>
<feature type="region of interest" description="Disordered" evidence="1">
    <location>
        <begin position="1"/>
        <end position="39"/>
    </location>
</feature>
<evidence type="ECO:0000256" key="1">
    <source>
        <dbReference type="SAM" id="MobiDB-lite"/>
    </source>
</evidence>
<dbReference type="EMBL" id="CAJPDT010000120">
    <property type="protein sequence ID" value="CAF9939569.1"/>
    <property type="molecule type" value="Genomic_DNA"/>
</dbReference>
<reference evidence="2" key="1">
    <citation type="submission" date="2021-03" db="EMBL/GenBank/DDBJ databases">
        <authorList>
            <person name="Tagirdzhanova G."/>
        </authorList>
    </citation>
    <scope>NUCLEOTIDE SEQUENCE</scope>
</reference>
<gene>
    <name evidence="2" type="ORF">IMSHALPRED_001559</name>
</gene>